<name>A0A813UHA5_9BILA</name>
<dbReference type="EMBL" id="CAJOBD010002674">
    <property type="protein sequence ID" value="CAF3899637.1"/>
    <property type="molecule type" value="Genomic_DNA"/>
</dbReference>
<dbReference type="Proteomes" id="UP000663864">
    <property type="component" value="Unassembled WGS sequence"/>
</dbReference>
<evidence type="ECO:0000313" key="1">
    <source>
        <dbReference type="EMBL" id="CAF0823404.1"/>
    </source>
</evidence>
<dbReference type="Proteomes" id="UP000663870">
    <property type="component" value="Unassembled WGS sequence"/>
</dbReference>
<dbReference type="Proteomes" id="UP000663836">
    <property type="component" value="Unassembled WGS sequence"/>
</dbReference>
<dbReference type="EMBL" id="CAJNOT010000902">
    <property type="protein sequence ID" value="CAF1105778.1"/>
    <property type="molecule type" value="Genomic_DNA"/>
</dbReference>
<comment type="caution">
    <text evidence="1">The sequence shown here is derived from an EMBL/GenBank/DDBJ whole genome shotgun (WGS) entry which is preliminary data.</text>
</comment>
<accession>A0A813UHA5</accession>
<organism evidence="1 5">
    <name type="scientific">Rotaria sordida</name>
    <dbReference type="NCBI Taxonomy" id="392033"/>
    <lineage>
        <taxon>Eukaryota</taxon>
        <taxon>Metazoa</taxon>
        <taxon>Spiralia</taxon>
        <taxon>Gnathifera</taxon>
        <taxon>Rotifera</taxon>
        <taxon>Eurotatoria</taxon>
        <taxon>Bdelloidea</taxon>
        <taxon>Philodinida</taxon>
        <taxon>Philodinidae</taxon>
        <taxon>Rotaria</taxon>
    </lineage>
</organism>
<evidence type="ECO:0000313" key="6">
    <source>
        <dbReference type="Proteomes" id="UP000663870"/>
    </source>
</evidence>
<protein>
    <submittedName>
        <fullName evidence="1">Uncharacterized protein</fullName>
    </submittedName>
</protein>
<sequence>MSFIMAWRGRSLNIYPSFRHSSSLIRDTIQGDIRITGVIVHFIDDSDNDSDEAIIAQESNSVTLMETENQ</sequence>
<gene>
    <name evidence="4" type="ORF">JBS370_LOCUS20804</name>
    <name evidence="3" type="ORF">JXQ802_LOCUS33460</name>
    <name evidence="1" type="ORF">PYM288_LOCUS5703</name>
    <name evidence="2" type="ORF">ZHD862_LOCUS17842</name>
</gene>
<reference evidence="1" key="1">
    <citation type="submission" date="2021-02" db="EMBL/GenBank/DDBJ databases">
        <authorList>
            <person name="Nowell W R."/>
        </authorList>
    </citation>
    <scope>NUCLEOTIDE SEQUENCE</scope>
</reference>
<dbReference type="Proteomes" id="UP000663854">
    <property type="component" value="Unassembled WGS sequence"/>
</dbReference>
<evidence type="ECO:0000313" key="3">
    <source>
        <dbReference type="EMBL" id="CAF1376952.1"/>
    </source>
</evidence>
<evidence type="ECO:0000313" key="5">
    <source>
        <dbReference type="Proteomes" id="UP000663854"/>
    </source>
</evidence>
<dbReference type="AlphaFoldDB" id="A0A813UHA5"/>
<evidence type="ECO:0000313" key="2">
    <source>
        <dbReference type="EMBL" id="CAF1105778.1"/>
    </source>
</evidence>
<dbReference type="EMBL" id="CAJNOL010001530">
    <property type="protein sequence ID" value="CAF1376952.1"/>
    <property type="molecule type" value="Genomic_DNA"/>
</dbReference>
<proteinExistence type="predicted"/>
<keyword evidence="6" id="KW-1185">Reference proteome</keyword>
<dbReference type="EMBL" id="CAJNOH010000060">
    <property type="protein sequence ID" value="CAF0823404.1"/>
    <property type="molecule type" value="Genomic_DNA"/>
</dbReference>
<evidence type="ECO:0000313" key="4">
    <source>
        <dbReference type="EMBL" id="CAF3899637.1"/>
    </source>
</evidence>